<organism evidence="12 13">
    <name type="scientific">Marinobacter pelagius</name>
    <dbReference type="NCBI Taxonomy" id="379482"/>
    <lineage>
        <taxon>Bacteria</taxon>
        <taxon>Pseudomonadati</taxon>
        <taxon>Pseudomonadota</taxon>
        <taxon>Gammaproteobacteria</taxon>
        <taxon>Pseudomonadales</taxon>
        <taxon>Marinobacteraceae</taxon>
        <taxon>Marinobacter</taxon>
    </lineage>
</organism>
<evidence type="ECO:0000256" key="6">
    <source>
        <dbReference type="ARBA" id="ARBA00023235"/>
    </source>
</evidence>
<feature type="region of interest" description="Disordered" evidence="10">
    <location>
        <begin position="1"/>
        <end position="39"/>
    </location>
</feature>
<dbReference type="PROSITE" id="PS50889">
    <property type="entry name" value="S4"/>
    <property type="match status" value="1"/>
</dbReference>
<dbReference type="Gene3D" id="3.10.290.10">
    <property type="entry name" value="RNA-binding S4 domain"/>
    <property type="match status" value="1"/>
</dbReference>
<dbReference type="PANTHER" id="PTHR21600">
    <property type="entry name" value="MITOCHONDRIAL RNA PSEUDOURIDINE SYNTHASE"/>
    <property type="match status" value="1"/>
</dbReference>
<dbReference type="NCBIfam" id="TIGR00005">
    <property type="entry name" value="rluA_subfam"/>
    <property type="match status" value="1"/>
</dbReference>
<dbReference type="GO" id="GO:0160141">
    <property type="term" value="F:23S rRNA pseudouridine(955/2504/2580) synthase activity"/>
    <property type="evidence" value="ECO:0007669"/>
    <property type="project" value="UniProtKB-EC"/>
</dbReference>
<reference evidence="13" key="1">
    <citation type="submission" date="2016-10" db="EMBL/GenBank/DDBJ databases">
        <authorList>
            <person name="Varghese N."/>
            <person name="Submissions S."/>
        </authorList>
    </citation>
    <scope>NUCLEOTIDE SEQUENCE [LARGE SCALE GENOMIC DNA]</scope>
    <source>
        <strain evidence="13">CGMCC 1.6775</strain>
    </source>
</reference>
<evidence type="ECO:0000256" key="2">
    <source>
        <dbReference type="ARBA" id="ARBA00002876"/>
    </source>
</evidence>
<dbReference type="PANTHER" id="PTHR21600:SF92">
    <property type="entry name" value="RIBOSOMAL LARGE SUBUNIT PSEUDOURIDINE SYNTHASE C"/>
    <property type="match status" value="1"/>
</dbReference>
<dbReference type="GO" id="GO:0003723">
    <property type="term" value="F:RNA binding"/>
    <property type="evidence" value="ECO:0007669"/>
    <property type="project" value="UniProtKB-KW"/>
</dbReference>
<comment type="catalytic activity">
    <reaction evidence="1">
        <text>uridine(955/2504/2580) in 23S rRNA = pseudouridine(955/2504/2580) in 23S rRNA</text>
        <dbReference type="Rhea" id="RHEA:42528"/>
        <dbReference type="Rhea" id="RHEA-COMP:10099"/>
        <dbReference type="Rhea" id="RHEA-COMP:10100"/>
        <dbReference type="ChEBI" id="CHEBI:65314"/>
        <dbReference type="ChEBI" id="CHEBI:65315"/>
        <dbReference type="EC" id="5.4.99.24"/>
    </reaction>
</comment>
<protein>
    <recommendedName>
        <fullName evidence="9">Pseudouridine synthase</fullName>
        <ecNumber evidence="9">5.4.99.-</ecNumber>
    </recommendedName>
</protein>
<comment type="catalytic activity">
    <reaction evidence="9">
        <text>a uridine in RNA = a pseudouridine in RNA</text>
        <dbReference type="Rhea" id="RHEA:48348"/>
        <dbReference type="Rhea" id="RHEA-COMP:12068"/>
        <dbReference type="Rhea" id="RHEA-COMP:12069"/>
        <dbReference type="ChEBI" id="CHEBI:65314"/>
        <dbReference type="ChEBI" id="CHEBI:65315"/>
    </reaction>
</comment>
<dbReference type="InterPro" id="IPR020103">
    <property type="entry name" value="PsdUridine_synth_cat_dom_sf"/>
</dbReference>
<evidence type="ECO:0000256" key="1">
    <source>
        <dbReference type="ARBA" id="ARBA00000381"/>
    </source>
</evidence>
<feature type="domain" description="RNA-binding S4" evidence="11">
    <location>
        <begin position="56"/>
        <end position="117"/>
    </location>
</feature>
<feature type="compositionally biased region" description="Basic residues" evidence="10">
    <location>
        <begin position="1"/>
        <end position="15"/>
    </location>
</feature>
<dbReference type="SMART" id="SM00363">
    <property type="entry name" value="S4"/>
    <property type="match status" value="1"/>
</dbReference>
<comment type="similarity">
    <text evidence="3 9">Belongs to the pseudouridine synthase RluA family.</text>
</comment>
<evidence type="ECO:0000256" key="5">
    <source>
        <dbReference type="ARBA" id="ARBA00022884"/>
    </source>
</evidence>
<accession>A0A1I4TMY0</accession>
<dbReference type="Proteomes" id="UP000199339">
    <property type="component" value="Unassembled WGS sequence"/>
</dbReference>
<dbReference type="RefSeq" id="WP_092000171.1">
    <property type="nucleotide sequence ID" value="NZ_FOUR01000002.1"/>
</dbReference>
<comment type="function">
    <text evidence="2">Responsible for synthesis of pseudouridine from uracil at positions 955, 2504 and 2580 in 23S ribosomal RNA.</text>
</comment>
<dbReference type="EMBL" id="FOUR01000002">
    <property type="protein sequence ID" value="SFM77907.1"/>
    <property type="molecule type" value="Genomic_DNA"/>
</dbReference>
<dbReference type="CDD" id="cd02869">
    <property type="entry name" value="PseudoU_synth_RluA_like"/>
    <property type="match status" value="1"/>
</dbReference>
<dbReference type="PROSITE" id="PS01129">
    <property type="entry name" value="PSI_RLU"/>
    <property type="match status" value="1"/>
</dbReference>
<dbReference type="GO" id="GO:0000455">
    <property type="term" value="P:enzyme-directed rRNA pseudouridine synthesis"/>
    <property type="evidence" value="ECO:0007669"/>
    <property type="project" value="UniProtKB-ARBA"/>
</dbReference>
<dbReference type="Pfam" id="PF01479">
    <property type="entry name" value="S4"/>
    <property type="match status" value="1"/>
</dbReference>
<evidence type="ECO:0000256" key="7">
    <source>
        <dbReference type="PIRSR" id="PIRSR606225-1"/>
    </source>
</evidence>
<dbReference type="InterPro" id="IPR006224">
    <property type="entry name" value="PsdUridine_synth_RluA-like_CS"/>
</dbReference>
<dbReference type="NCBIfam" id="NF008249">
    <property type="entry name" value="PRK11025.1"/>
    <property type="match status" value="1"/>
</dbReference>
<proteinExistence type="inferred from homology"/>
<evidence type="ECO:0000256" key="10">
    <source>
        <dbReference type="SAM" id="MobiDB-lite"/>
    </source>
</evidence>
<dbReference type="Pfam" id="PF00849">
    <property type="entry name" value="PseudoU_synth_2"/>
    <property type="match status" value="1"/>
</dbReference>
<evidence type="ECO:0000256" key="9">
    <source>
        <dbReference type="RuleBase" id="RU362028"/>
    </source>
</evidence>
<dbReference type="InterPro" id="IPR050188">
    <property type="entry name" value="RluA_PseudoU_synthase"/>
</dbReference>
<dbReference type="SUPFAM" id="SSF55120">
    <property type="entry name" value="Pseudouridine synthase"/>
    <property type="match status" value="1"/>
</dbReference>
<evidence type="ECO:0000259" key="11">
    <source>
        <dbReference type="SMART" id="SM00363"/>
    </source>
</evidence>
<evidence type="ECO:0000313" key="12">
    <source>
        <dbReference type="EMBL" id="SFM77907.1"/>
    </source>
</evidence>
<sequence>MSRKPVAKKHARSRQRPPAPTAGNNKEGAGTQPSGVGQEVRQGVQWVTVDEDNDDQRVDNFLMSRLRGVPRSIIYRIVRKGEVRVNKGRVKPDTRLRAGDTVRIPPIVRKEKPEQVKPGSRVQGVMEAAVIFENEQMLVVNKPSGIAVHGGSGLSFGLIEVLRSARPDSRFLELVHRLDRDTSGLVMIAKKRSALRYLQDELRQKRVRKFYHALVAGSWPEGVGRVNEPLLRYEMPNGERRVRVDKAGKESLTTFWCLERFQGYTLVEASPVTGRTHQIRVHSAWAGHPIAGDDKYMDEVSMKAFRSIGGQRLMLHARALEFRLPGSDEPMRLEAPYDEAFERVLRTLGARKTGSEK</sequence>
<dbReference type="InterPro" id="IPR002942">
    <property type="entry name" value="S4_RNA-bd"/>
</dbReference>
<dbReference type="CDD" id="cd00165">
    <property type="entry name" value="S4"/>
    <property type="match status" value="1"/>
</dbReference>
<evidence type="ECO:0000256" key="3">
    <source>
        <dbReference type="ARBA" id="ARBA00010876"/>
    </source>
</evidence>
<evidence type="ECO:0000313" key="13">
    <source>
        <dbReference type="Proteomes" id="UP000199339"/>
    </source>
</evidence>
<keyword evidence="13" id="KW-1185">Reference proteome</keyword>
<keyword evidence="5 8" id="KW-0694">RNA-binding</keyword>
<name>A0A1I4TMY0_9GAMM</name>
<evidence type="ECO:0000256" key="4">
    <source>
        <dbReference type="ARBA" id="ARBA00022552"/>
    </source>
</evidence>
<dbReference type="OrthoDB" id="9785808at2"/>
<dbReference type="Gene3D" id="3.30.2350.10">
    <property type="entry name" value="Pseudouridine synthase"/>
    <property type="match status" value="1"/>
</dbReference>
<feature type="active site" evidence="7">
    <location>
        <position position="179"/>
    </location>
</feature>
<dbReference type="InterPro" id="IPR006225">
    <property type="entry name" value="PsdUridine_synth_RluC/D"/>
</dbReference>
<evidence type="ECO:0000256" key="8">
    <source>
        <dbReference type="PROSITE-ProRule" id="PRU00182"/>
    </source>
</evidence>
<dbReference type="InterPro" id="IPR006145">
    <property type="entry name" value="PsdUridine_synth_RsuA/RluA"/>
</dbReference>
<keyword evidence="4" id="KW-0698">rRNA processing</keyword>
<dbReference type="AlphaFoldDB" id="A0A1I4TMY0"/>
<gene>
    <name evidence="12" type="ORF">SAMN04487961_1212</name>
</gene>
<dbReference type="EC" id="5.4.99.-" evidence="9"/>
<dbReference type="SUPFAM" id="SSF55174">
    <property type="entry name" value="Alpha-L RNA-binding motif"/>
    <property type="match status" value="1"/>
</dbReference>
<dbReference type="InterPro" id="IPR036986">
    <property type="entry name" value="S4_RNA-bd_sf"/>
</dbReference>
<keyword evidence="6 9" id="KW-0413">Isomerase</keyword>